<dbReference type="PANTHER" id="PTHR46229:SF2">
    <property type="entry name" value="BOLA-LIKE PROTEIN 1"/>
    <property type="match status" value="1"/>
</dbReference>
<dbReference type="InterPro" id="IPR036065">
    <property type="entry name" value="BolA-like_sf"/>
</dbReference>
<dbReference type="AlphaFoldDB" id="A0A938BK47"/>
<organism evidence="3 4">
    <name type="scientific">Candidatus Tanganyikabacteria bacterium</name>
    <dbReference type="NCBI Taxonomy" id="2961651"/>
    <lineage>
        <taxon>Bacteria</taxon>
        <taxon>Bacillati</taxon>
        <taxon>Candidatus Sericytochromatia</taxon>
        <taxon>Candidatus Tanganyikabacteria</taxon>
    </lineage>
</organism>
<dbReference type="PANTHER" id="PTHR46229">
    <property type="entry name" value="BOLA TRANSCRIPTION REGULATOR"/>
    <property type="match status" value="1"/>
</dbReference>
<proteinExistence type="inferred from homology"/>
<dbReference type="Gene3D" id="3.30.300.90">
    <property type="entry name" value="BolA-like"/>
    <property type="match status" value="1"/>
</dbReference>
<comment type="caution">
    <text evidence="3">The sequence shown here is derived from an EMBL/GenBank/DDBJ whole genome shotgun (WGS) entry which is preliminary data.</text>
</comment>
<dbReference type="SUPFAM" id="SSF82657">
    <property type="entry name" value="BolA-like"/>
    <property type="match status" value="1"/>
</dbReference>
<dbReference type="EMBL" id="VGJX01000061">
    <property type="protein sequence ID" value="MBM3273846.1"/>
    <property type="molecule type" value="Genomic_DNA"/>
</dbReference>
<accession>A0A938BK47</accession>
<evidence type="ECO:0000313" key="3">
    <source>
        <dbReference type="EMBL" id="MBM3273846.1"/>
    </source>
</evidence>
<sequence length="77" mass="8560">MITADELTSYIRSAMPDADVTVVDRTGTLDHFTVAVVSDAFKGVNPLDRHRMVYKALEAPRSDGRIHALELKTETRS</sequence>
<dbReference type="Pfam" id="PF01722">
    <property type="entry name" value="BolA"/>
    <property type="match status" value="1"/>
</dbReference>
<reference evidence="3 4" key="1">
    <citation type="submission" date="2019-03" db="EMBL/GenBank/DDBJ databases">
        <title>Lake Tanganyika Metagenome-Assembled Genomes (MAGs).</title>
        <authorList>
            <person name="Tran P."/>
        </authorList>
    </citation>
    <scope>NUCLEOTIDE SEQUENCE [LARGE SCALE GENOMIC DNA]</scope>
    <source>
        <strain evidence="3">K_DeepCast_65m_m2_236</strain>
    </source>
</reference>
<dbReference type="Proteomes" id="UP000703893">
    <property type="component" value="Unassembled WGS sequence"/>
</dbReference>
<evidence type="ECO:0000313" key="4">
    <source>
        <dbReference type="Proteomes" id="UP000703893"/>
    </source>
</evidence>
<name>A0A938BK47_9BACT</name>
<evidence type="ECO:0000256" key="1">
    <source>
        <dbReference type="ARBA" id="ARBA00005578"/>
    </source>
</evidence>
<dbReference type="InterPro" id="IPR002634">
    <property type="entry name" value="BolA"/>
</dbReference>
<dbReference type="InterPro" id="IPR050961">
    <property type="entry name" value="BolA/IbaG_stress_morph_reg"/>
</dbReference>
<comment type="similarity">
    <text evidence="1 2">Belongs to the BolA/IbaG family.</text>
</comment>
<protein>
    <submittedName>
        <fullName evidence="3">BolA/IbaG family iron-sulfur metabolism protein</fullName>
    </submittedName>
</protein>
<gene>
    <name evidence="3" type="ORF">FJZ00_01740</name>
</gene>
<dbReference type="PIRSF" id="PIRSF003113">
    <property type="entry name" value="BolA"/>
    <property type="match status" value="1"/>
</dbReference>
<evidence type="ECO:0000256" key="2">
    <source>
        <dbReference type="RuleBase" id="RU003860"/>
    </source>
</evidence>